<proteinExistence type="predicted"/>
<dbReference type="EMBL" id="JACHXO010000004">
    <property type="protein sequence ID" value="MBB3195123.1"/>
    <property type="molecule type" value="Genomic_DNA"/>
</dbReference>
<name>A0ABR6GSM9_9BURK</name>
<dbReference type="Pfam" id="PF04187">
    <property type="entry name" value="Cofac_haem_bdg"/>
    <property type="match status" value="1"/>
</dbReference>
<keyword evidence="2" id="KW-0732">Signal</keyword>
<dbReference type="Gene3D" id="3.40.50.11550">
    <property type="match status" value="1"/>
</dbReference>
<feature type="region of interest" description="Disordered" evidence="1">
    <location>
        <begin position="32"/>
        <end position="56"/>
    </location>
</feature>
<evidence type="ECO:0000256" key="1">
    <source>
        <dbReference type="SAM" id="MobiDB-lite"/>
    </source>
</evidence>
<reference evidence="4 5" key="1">
    <citation type="submission" date="2020-08" db="EMBL/GenBank/DDBJ databases">
        <title>Genomic Encyclopedia of Type Strains, Phase III (KMG-III): the genomes of soil and plant-associated and newly described type strains.</title>
        <authorList>
            <person name="Whitman W."/>
        </authorList>
    </citation>
    <scope>NUCLEOTIDE SEQUENCE [LARGE SCALE GENOMIC DNA]</scope>
    <source>
        <strain evidence="4 5">CECT 7247</strain>
    </source>
</reference>
<dbReference type="Proteomes" id="UP000574369">
    <property type="component" value="Unassembled WGS sequence"/>
</dbReference>
<evidence type="ECO:0000256" key="2">
    <source>
        <dbReference type="SAM" id="SignalP"/>
    </source>
</evidence>
<feature type="region of interest" description="Disordered" evidence="1">
    <location>
        <begin position="314"/>
        <end position="342"/>
    </location>
</feature>
<dbReference type="CDD" id="cd14727">
    <property type="entry name" value="ChanN-like"/>
    <property type="match status" value="1"/>
</dbReference>
<dbReference type="InterPro" id="IPR007314">
    <property type="entry name" value="Cofac_haem-bd_dom"/>
</dbReference>
<organism evidence="4 5">
    <name type="scientific">Roseateles terrae</name>
    <dbReference type="NCBI Taxonomy" id="431060"/>
    <lineage>
        <taxon>Bacteria</taxon>
        <taxon>Pseudomonadati</taxon>
        <taxon>Pseudomonadota</taxon>
        <taxon>Betaproteobacteria</taxon>
        <taxon>Burkholderiales</taxon>
        <taxon>Sphaerotilaceae</taxon>
        <taxon>Roseateles</taxon>
    </lineage>
</organism>
<gene>
    <name evidence="4" type="ORF">FHS28_002526</name>
</gene>
<feature type="compositionally biased region" description="Polar residues" evidence="1">
    <location>
        <begin position="37"/>
        <end position="56"/>
    </location>
</feature>
<keyword evidence="5" id="KW-1185">Reference proteome</keyword>
<dbReference type="RefSeq" id="WP_184294717.1">
    <property type="nucleotide sequence ID" value="NZ_JACHXO010000004.1"/>
</dbReference>
<sequence>MNTVLGGLLPTSPFPGLAMSLCLALSACAAHDPAPNRSEQNGPAQNGPAQNGPTQSLPAQSVLAQNLAAVNGPPRNGPAVNGPASTAPAAPVIRPDVHFVLLGEIHDNPAHHQARAALLQRLLSEQPKTVVVMEQMARDRDAALAQSLAQHPGDVDQVLQAGQFDRKAWAWPLHQPVLAVAVQRGAGVRGGNLERDQVRRIVREGDAAWPADLLALRNRTPWGDAQQQTLAQDIQDGHCGAMPASMLPGMVNAQRARDAAMAQALLQARREGAERVLLIAGNGHVRRDVAVPVYLQAAGVAASDIQSVAYLEPGSDATPAQYDQSARAPAPDRADPCAAFKR</sequence>
<protein>
    <submittedName>
        <fullName evidence="4">Iron-regulated protein</fullName>
    </submittedName>
</protein>
<comment type="caution">
    <text evidence="4">The sequence shown here is derived from an EMBL/GenBank/DDBJ whole genome shotgun (WGS) entry which is preliminary data.</text>
</comment>
<evidence type="ECO:0000313" key="5">
    <source>
        <dbReference type="Proteomes" id="UP000574369"/>
    </source>
</evidence>
<dbReference type="SUPFAM" id="SSF159501">
    <property type="entry name" value="EreA/ChaN-like"/>
    <property type="match status" value="1"/>
</dbReference>
<dbReference type="Gene3D" id="1.10.8.760">
    <property type="entry name" value="Haem-binding uptake, Tiki superfamily, ChaN, domain 2"/>
    <property type="match status" value="1"/>
</dbReference>
<evidence type="ECO:0000313" key="4">
    <source>
        <dbReference type="EMBL" id="MBB3195123.1"/>
    </source>
</evidence>
<feature type="domain" description="Haem-binding uptake Tiki superfamily ChaN" evidence="3">
    <location>
        <begin position="98"/>
        <end position="295"/>
    </location>
</feature>
<accession>A0ABR6GSM9</accession>
<evidence type="ECO:0000259" key="3">
    <source>
        <dbReference type="Pfam" id="PF04187"/>
    </source>
</evidence>
<feature type="chain" id="PRO_5045281529" evidence="2">
    <location>
        <begin position="30"/>
        <end position="342"/>
    </location>
</feature>
<feature type="signal peptide" evidence="2">
    <location>
        <begin position="1"/>
        <end position="29"/>
    </location>
</feature>